<gene>
    <name evidence="1" type="ORF">Lfee_1314</name>
    <name evidence="2" type="ORF">NCTC12022_01205</name>
</gene>
<sequence>MPFNIELAKPSRGVSIKVQAVKNTINVYFAGPYDIADTVRDNWLDLQAHFITTMPGYIAEPVRGPDAPHIKKDHTHEKETEVMHCHSEFASEITPDRFSAYINNMFAQQQEGSNVIEKYQFFVDKKEVEEIVQKFAIYYSGYKNSSTEELYEEATTLSPEEQSAYNKAVEDEREAREQMEAAERLFSHLLIATVLADRHPLYRRPEPQEGLPTEESEDKFDCIVM</sequence>
<reference evidence="1 3" key="1">
    <citation type="submission" date="2015-11" db="EMBL/GenBank/DDBJ databases">
        <title>Genomic analysis of 38 Legionella species identifies large and diverse effector repertoires.</title>
        <authorList>
            <person name="Burstein D."/>
            <person name="Amaro F."/>
            <person name="Zusman T."/>
            <person name="Lifshitz Z."/>
            <person name="Cohen O."/>
            <person name="Gilbert J.A."/>
            <person name="Pupko T."/>
            <person name="Shuman H.A."/>
            <person name="Segal G."/>
        </authorList>
    </citation>
    <scope>NUCLEOTIDE SEQUENCE [LARGE SCALE GENOMIC DNA]</scope>
    <source>
        <strain evidence="1 3">WO-44C</strain>
    </source>
</reference>
<dbReference type="Proteomes" id="UP000251942">
    <property type="component" value="Unassembled WGS sequence"/>
</dbReference>
<reference evidence="2 4" key="2">
    <citation type="submission" date="2018-06" db="EMBL/GenBank/DDBJ databases">
        <authorList>
            <consortium name="Pathogen Informatics"/>
            <person name="Doyle S."/>
        </authorList>
    </citation>
    <scope>NUCLEOTIDE SEQUENCE [LARGE SCALE GENOMIC DNA]</scope>
    <source>
        <strain evidence="2 4">NCTC12022</strain>
    </source>
</reference>
<evidence type="ECO:0000313" key="3">
    <source>
        <dbReference type="Proteomes" id="UP000054698"/>
    </source>
</evidence>
<dbReference type="AlphaFoldDB" id="A0A0W0TVX4"/>
<name>A0A0W0TVX4_9GAMM</name>
<dbReference type="PATRIC" id="fig|453.4.peg.1427"/>
<proteinExistence type="predicted"/>
<dbReference type="Proteomes" id="UP000054698">
    <property type="component" value="Unassembled WGS sequence"/>
</dbReference>
<keyword evidence="3" id="KW-1185">Reference proteome</keyword>
<dbReference type="RefSeq" id="WP_058445107.1">
    <property type="nucleotide sequence ID" value="NZ_CAAAHT010000022.1"/>
</dbReference>
<evidence type="ECO:0000313" key="1">
    <source>
        <dbReference type="EMBL" id="KTC99753.1"/>
    </source>
</evidence>
<dbReference type="EMBL" id="UASS01000010">
    <property type="protein sequence ID" value="SPX60474.1"/>
    <property type="molecule type" value="Genomic_DNA"/>
</dbReference>
<protein>
    <submittedName>
        <fullName evidence="1">Uncharacterized protein</fullName>
    </submittedName>
</protein>
<organism evidence="1 3">
    <name type="scientific">Legionella feeleii</name>
    <dbReference type="NCBI Taxonomy" id="453"/>
    <lineage>
        <taxon>Bacteria</taxon>
        <taxon>Pseudomonadati</taxon>
        <taxon>Pseudomonadota</taxon>
        <taxon>Gammaproteobacteria</taxon>
        <taxon>Legionellales</taxon>
        <taxon>Legionellaceae</taxon>
        <taxon>Legionella</taxon>
    </lineage>
</organism>
<evidence type="ECO:0000313" key="2">
    <source>
        <dbReference type="EMBL" id="SPX60474.1"/>
    </source>
</evidence>
<accession>A0A0W0TVX4</accession>
<dbReference type="EMBL" id="LNYB01000049">
    <property type="protein sequence ID" value="KTC99753.1"/>
    <property type="molecule type" value="Genomic_DNA"/>
</dbReference>
<evidence type="ECO:0000313" key="4">
    <source>
        <dbReference type="Proteomes" id="UP000251942"/>
    </source>
</evidence>
<dbReference type="OrthoDB" id="5641074at2"/>
<dbReference type="STRING" id="453.Lfee_1314"/>